<organism evidence="4 5">
    <name type="scientific">Sinisalibacter aestuarii</name>
    <dbReference type="NCBI Taxonomy" id="2949426"/>
    <lineage>
        <taxon>Bacteria</taxon>
        <taxon>Pseudomonadati</taxon>
        <taxon>Pseudomonadota</taxon>
        <taxon>Alphaproteobacteria</taxon>
        <taxon>Rhodobacterales</taxon>
        <taxon>Roseobacteraceae</taxon>
        <taxon>Sinisalibacter</taxon>
    </lineage>
</organism>
<sequence length="439" mass="46725">MKRLAATLILILLSALPARAEIDIQEVTSPGGLTAWLVEEPSIPFVALELRFRGGASLDAPGKRGAINLMTALIEEGAGDLDARAFAEARDALAASFRFDVGDDTLSVSTRFLTENSDAAVALLHSALTEPRFDPDAIERVRAQVLANLKSRATDPNALASSAFDALAYGDHPYGSYLGGTPESVAALTRDDIVEAFGRSIARDRVMISAVGDITADQLGTLLDTLLADLPQTGAALPDPVPFGAAGGITVVPFGSPQSVAQFGQPGISVDDPDFFAAYILNTILGGSGFNSRLMEEVREKRGLTYGIRTYLVDSDYSESIVGVVSSVNPAMAQTIEVVRAEWARIAEEGITEDELNAAKTYLTGAYPLRFDGNGPIARILVSMQLDGYPTSYVKTRNARIEAVTLDEVNRVAARLFDPAALRFVVVGEPEGVESTERD</sequence>
<dbReference type="InterPro" id="IPR011765">
    <property type="entry name" value="Pept_M16_N"/>
</dbReference>
<dbReference type="Gene3D" id="3.30.830.10">
    <property type="entry name" value="Metalloenzyme, LuxS/M16 peptidase-like"/>
    <property type="match status" value="2"/>
</dbReference>
<dbReference type="PANTHER" id="PTHR11851:SF224">
    <property type="entry name" value="PROCESSING PROTEASE"/>
    <property type="match status" value="1"/>
</dbReference>
<feature type="domain" description="Peptidase M16 N-terminal" evidence="2">
    <location>
        <begin position="39"/>
        <end position="179"/>
    </location>
</feature>
<dbReference type="InterPro" id="IPR011249">
    <property type="entry name" value="Metalloenz_LuxS/M16"/>
</dbReference>
<dbReference type="Proteomes" id="UP001144205">
    <property type="component" value="Unassembled WGS sequence"/>
</dbReference>
<proteinExistence type="predicted"/>
<name>A0ABQ5LRB0_9RHOB</name>
<evidence type="ECO:0000256" key="1">
    <source>
        <dbReference type="SAM" id="SignalP"/>
    </source>
</evidence>
<dbReference type="Pfam" id="PF05193">
    <property type="entry name" value="Peptidase_M16_C"/>
    <property type="match status" value="1"/>
</dbReference>
<dbReference type="InterPro" id="IPR007863">
    <property type="entry name" value="Peptidase_M16_C"/>
</dbReference>
<evidence type="ECO:0000259" key="2">
    <source>
        <dbReference type="Pfam" id="PF00675"/>
    </source>
</evidence>
<evidence type="ECO:0000259" key="3">
    <source>
        <dbReference type="Pfam" id="PF05193"/>
    </source>
</evidence>
<comment type="caution">
    <text evidence="4">The sequence shown here is derived from an EMBL/GenBank/DDBJ whole genome shotgun (WGS) entry which is preliminary data.</text>
</comment>
<reference evidence="4" key="1">
    <citation type="journal article" date="2023" name="Int. J. Syst. Evol. Microbiol.">
        <title>Sinisalibacter aestuarii sp. nov., isolated from estuarine sediment of the Arakawa River.</title>
        <authorList>
            <person name="Arafat S.T."/>
            <person name="Hirano S."/>
            <person name="Sato A."/>
            <person name="Takeuchi K."/>
            <person name="Yasuda T."/>
            <person name="Terahara T."/>
            <person name="Hamada M."/>
            <person name="Kobayashi T."/>
        </authorList>
    </citation>
    <scope>NUCLEOTIDE SEQUENCE</scope>
    <source>
        <strain evidence="4">B-399</strain>
    </source>
</reference>
<dbReference type="PANTHER" id="PTHR11851">
    <property type="entry name" value="METALLOPROTEASE"/>
    <property type="match status" value="1"/>
</dbReference>
<dbReference type="InterPro" id="IPR050361">
    <property type="entry name" value="MPP/UQCRC_Complex"/>
</dbReference>
<dbReference type="EMBL" id="BROH01000001">
    <property type="protein sequence ID" value="GKY86786.1"/>
    <property type="molecule type" value="Genomic_DNA"/>
</dbReference>
<protein>
    <submittedName>
        <fullName evidence="4">Peptidase M16</fullName>
    </submittedName>
</protein>
<accession>A0ABQ5LRB0</accession>
<feature type="chain" id="PRO_5045709797" evidence="1">
    <location>
        <begin position="21"/>
        <end position="439"/>
    </location>
</feature>
<keyword evidence="5" id="KW-1185">Reference proteome</keyword>
<dbReference type="RefSeq" id="WP_281840742.1">
    <property type="nucleotide sequence ID" value="NZ_BROH01000001.1"/>
</dbReference>
<dbReference type="Pfam" id="PF00675">
    <property type="entry name" value="Peptidase_M16"/>
    <property type="match status" value="1"/>
</dbReference>
<evidence type="ECO:0000313" key="5">
    <source>
        <dbReference type="Proteomes" id="UP001144205"/>
    </source>
</evidence>
<feature type="signal peptide" evidence="1">
    <location>
        <begin position="1"/>
        <end position="20"/>
    </location>
</feature>
<evidence type="ECO:0000313" key="4">
    <source>
        <dbReference type="EMBL" id="GKY86786.1"/>
    </source>
</evidence>
<feature type="domain" description="Peptidase M16 C-terminal" evidence="3">
    <location>
        <begin position="188"/>
        <end position="362"/>
    </location>
</feature>
<dbReference type="SUPFAM" id="SSF63411">
    <property type="entry name" value="LuxS/MPP-like metallohydrolase"/>
    <property type="match status" value="2"/>
</dbReference>
<gene>
    <name evidence="4" type="ORF">STA1M1_06550</name>
</gene>
<keyword evidence="1" id="KW-0732">Signal</keyword>